<dbReference type="InterPro" id="IPR050679">
    <property type="entry name" value="Bact_HTH_transcr_reg"/>
</dbReference>
<dbReference type="CDD" id="cd07377">
    <property type="entry name" value="WHTH_GntR"/>
    <property type="match status" value="1"/>
</dbReference>
<dbReference type="Pfam" id="PF00392">
    <property type="entry name" value="GntR"/>
    <property type="match status" value="1"/>
</dbReference>
<dbReference type="EMBL" id="JAEKMH010000001">
    <property type="protein sequence ID" value="MBJ3783107.1"/>
    <property type="molecule type" value="Genomic_DNA"/>
</dbReference>
<keyword evidence="3" id="KW-0804">Transcription</keyword>
<evidence type="ECO:0000313" key="7">
    <source>
        <dbReference type="Proteomes" id="UP000602124"/>
    </source>
</evidence>
<evidence type="ECO:0000256" key="4">
    <source>
        <dbReference type="SAM" id="Coils"/>
    </source>
</evidence>
<dbReference type="InterPro" id="IPR011663">
    <property type="entry name" value="UTRA"/>
</dbReference>
<dbReference type="GO" id="GO:0045892">
    <property type="term" value="P:negative regulation of DNA-templated transcription"/>
    <property type="evidence" value="ECO:0007669"/>
    <property type="project" value="TreeGrafter"/>
</dbReference>
<evidence type="ECO:0000256" key="1">
    <source>
        <dbReference type="ARBA" id="ARBA00023015"/>
    </source>
</evidence>
<keyword evidence="7" id="KW-1185">Reference proteome</keyword>
<reference evidence="6" key="1">
    <citation type="submission" date="2020-12" db="EMBL/GenBank/DDBJ databases">
        <title>Devosia sp. MSA67 isolated from Mo River.</title>
        <authorList>
            <person name="Ma F."/>
            <person name="Zi Z."/>
        </authorList>
    </citation>
    <scope>NUCLEOTIDE SEQUENCE</scope>
    <source>
        <strain evidence="6">MSA67</strain>
    </source>
</reference>
<dbReference type="InterPro" id="IPR000524">
    <property type="entry name" value="Tscrpt_reg_HTH_GntR"/>
</dbReference>
<dbReference type="SMART" id="SM00345">
    <property type="entry name" value="HTH_GNTR"/>
    <property type="match status" value="1"/>
</dbReference>
<keyword evidence="2" id="KW-0238">DNA-binding</keyword>
<dbReference type="AlphaFoldDB" id="A0A934MFR1"/>
<gene>
    <name evidence="6" type="ORF">JEQ47_00120</name>
</gene>
<evidence type="ECO:0000259" key="5">
    <source>
        <dbReference type="PROSITE" id="PS50949"/>
    </source>
</evidence>
<dbReference type="SUPFAM" id="SSF64288">
    <property type="entry name" value="Chorismate lyase-like"/>
    <property type="match status" value="1"/>
</dbReference>
<sequence length="232" mass="26628">MTKTRKAREHLLERIKSMKANELLPRERDLALELDISRSGLRQALSELENERVIYRVRGKGTYVSDKQISKHTFITSFTRDMIDRGLVAGTRVLSRAQALAVGDVARDLDVPDGTLIYSLQRLRLADSEPMCIENVQLPAELFPDLLREDLDTSLYNILQSRYGIEIAFTRQTIRAIVASAEQRRLLGTPRTAALLEVTRINFDARHRPIERGVSIYRGDRYDFTFNTNHQN</sequence>
<dbReference type="PROSITE" id="PS50949">
    <property type="entry name" value="HTH_GNTR"/>
    <property type="match status" value="1"/>
</dbReference>
<dbReference type="Gene3D" id="3.40.1410.10">
    <property type="entry name" value="Chorismate lyase-like"/>
    <property type="match status" value="1"/>
</dbReference>
<feature type="coiled-coil region" evidence="4">
    <location>
        <begin position="1"/>
        <end position="51"/>
    </location>
</feature>
<dbReference type="PANTHER" id="PTHR44846">
    <property type="entry name" value="MANNOSYL-D-GLYCERATE TRANSPORT/METABOLISM SYSTEM REPRESSOR MNGR-RELATED"/>
    <property type="match status" value="1"/>
</dbReference>
<feature type="domain" description="HTH gntR-type" evidence="5">
    <location>
        <begin position="1"/>
        <end position="67"/>
    </location>
</feature>
<dbReference type="InterPro" id="IPR036388">
    <property type="entry name" value="WH-like_DNA-bd_sf"/>
</dbReference>
<organism evidence="6 7">
    <name type="scientific">Devosia sediminis</name>
    <dbReference type="NCBI Taxonomy" id="2798801"/>
    <lineage>
        <taxon>Bacteria</taxon>
        <taxon>Pseudomonadati</taxon>
        <taxon>Pseudomonadota</taxon>
        <taxon>Alphaproteobacteria</taxon>
        <taxon>Hyphomicrobiales</taxon>
        <taxon>Devosiaceae</taxon>
        <taxon>Devosia</taxon>
    </lineage>
</organism>
<dbReference type="Pfam" id="PF07702">
    <property type="entry name" value="UTRA"/>
    <property type="match status" value="1"/>
</dbReference>
<keyword evidence="1" id="KW-0805">Transcription regulation</keyword>
<comment type="caution">
    <text evidence="6">The sequence shown here is derived from an EMBL/GenBank/DDBJ whole genome shotgun (WGS) entry which is preliminary data.</text>
</comment>
<dbReference type="Gene3D" id="1.10.10.10">
    <property type="entry name" value="Winged helix-like DNA-binding domain superfamily/Winged helix DNA-binding domain"/>
    <property type="match status" value="1"/>
</dbReference>
<accession>A0A934MFR1</accession>
<dbReference type="SMART" id="SM00866">
    <property type="entry name" value="UTRA"/>
    <property type="match status" value="1"/>
</dbReference>
<protein>
    <submittedName>
        <fullName evidence="6">GntR family transcriptional regulator</fullName>
    </submittedName>
</protein>
<dbReference type="RefSeq" id="WP_198874361.1">
    <property type="nucleotide sequence ID" value="NZ_JAEKMH010000001.1"/>
</dbReference>
<keyword evidence="4" id="KW-0175">Coiled coil</keyword>
<dbReference type="Proteomes" id="UP000602124">
    <property type="component" value="Unassembled WGS sequence"/>
</dbReference>
<dbReference type="PRINTS" id="PR00035">
    <property type="entry name" value="HTHGNTR"/>
</dbReference>
<dbReference type="GO" id="GO:0003677">
    <property type="term" value="F:DNA binding"/>
    <property type="evidence" value="ECO:0007669"/>
    <property type="project" value="UniProtKB-KW"/>
</dbReference>
<proteinExistence type="predicted"/>
<evidence type="ECO:0000313" key="6">
    <source>
        <dbReference type="EMBL" id="MBJ3783107.1"/>
    </source>
</evidence>
<name>A0A934MFR1_9HYPH</name>
<dbReference type="InterPro" id="IPR028978">
    <property type="entry name" value="Chorismate_lyase_/UTRA_dom_sf"/>
</dbReference>
<dbReference type="InterPro" id="IPR036390">
    <property type="entry name" value="WH_DNA-bd_sf"/>
</dbReference>
<dbReference type="SUPFAM" id="SSF46785">
    <property type="entry name" value="Winged helix' DNA-binding domain"/>
    <property type="match status" value="1"/>
</dbReference>
<evidence type="ECO:0000256" key="2">
    <source>
        <dbReference type="ARBA" id="ARBA00023125"/>
    </source>
</evidence>
<dbReference type="PANTHER" id="PTHR44846:SF1">
    <property type="entry name" value="MANNOSYL-D-GLYCERATE TRANSPORT_METABOLISM SYSTEM REPRESSOR MNGR-RELATED"/>
    <property type="match status" value="1"/>
</dbReference>
<dbReference type="GO" id="GO:0003700">
    <property type="term" value="F:DNA-binding transcription factor activity"/>
    <property type="evidence" value="ECO:0007669"/>
    <property type="project" value="InterPro"/>
</dbReference>
<evidence type="ECO:0000256" key="3">
    <source>
        <dbReference type="ARBA" id="ARBA00023163"/>
    </source>
</evidence>